<reference evidence="6 9" key="2">
    <citation type="submission" date="2020-11" db="EMBL/GenBank/DDBJ databases">
        <title>Enhanced detection system for hospital associated transmission using whole genome sequencing surveillance.</title>
        <authorList>
            <person name="Harrison L.H."/>
            <person name="Van Tyne D."/>
            <person name="Marsh J.W."/>
            <person name="Griffith M.P."/>
            <person name="Snyder D.J."/>
            <person name="Cooper V.S."/>
            <person name="Mustapha M."/>
        </authorList>
    </citation>
    <scope>NUCLEOTIDE SEQUENCE [LARGE SCALE GENOMIC DNA]</scope>
    <source>
        <strain evidence="6 9">SER00230</strain>
    </source>
</reference>
<evidence type="ECO:0000313" key="9">
    <source>
        <dbReference type="Proteomes" id="UP000624159"/>
    </source>
</evidence>
<organism evidence="7 8">
    <name type="scientific">Serratia rubidaea</name>
    <name type="common">Serratia marinorubra</name>
    <dbReference type="NCBI Taxonomy" id="61652"/>
    <lineage>
        <taxon>Bacteria</taxon>
        <taxon>Pseudomonadati</taxon>
        <taxon>Pseudomonadota</taxon>
        <taxon>Gammaproteobacteria</taxon>
        <taxon>Enterobacterales</taxon>
        <taxon>Yersiniaceae</taxon>
        <taxon>Serratia</taxon>
    </lineage>
</organism>
<dbReference type="Gene3D" id="1.10.10.10">
    <property type="entry name" value="Winged helix-like DNA-binding domain superfamily/Winged helix DNA-binding domain"/>
    <property type="match status" value="1"/>
</dbReference>
<comment type="similarity">
    <text evidence="1">Belongs to the LysR transcriptional regulatory family.</text>
</comment>
<evidence type="ECO:0000259" key="5">
    <source>
        <dbReference type="PROSITE" id="PS50931"/>
    </source>
</evidence>
<dbReference type="Proteomes" id="UP000281904">
    <property type="component" value="Chromosome"/>
</dbReference>
<dbReference type="InterPro" id="IPR036390">
    <property type="entry name" value="WH_DNA-bd_sf"/>
</dbReference>
<dbReference type="PANTHER" id="PTHR30118">
    <property type="entry name" value="HTH-TYPE TRANSCRIPTIONAL REGULATOR LEUO-RELATED"/>
    <property type="match status" value="1"/>
</dbReference>
<dbReference type="Proteomes" id="UP000624159">
    <property type="component" value="Unassembled WGS sequence"/>
</dbReference>
<dbReference type="InterPro" id="IPR000847">
    <property type="entry name" value="LysR_HTH_N"/>
</dbReference>
<keyword evidence="2" id="KW-0805">Transcription regulation</keyword>
<dbReference type="InterPro" id="IPR005119">
    <property type="entry name" value="LysR_subst-bd"/>
</dbReference>
<keyword evidence="4" id="KW-0804">Transcription</keyword>
<feature type="domain" description="HTH lysR-type" evidence="5">
    <location>
        <begin position="6"/>
        <end position="63"/>
    </location>
</feature>
<name>A0A448SR30_SERRU</name>
<evidence type="ECO:0000313" key="8">
    <source>
        <dbReference type="Proteomes" id="UP000281904"/>
    </source>
</evidence>
<accession>A0A448SR30</accession>
<dbReference type="Gene3D" id="3.40.190.10">
    <property type="entry name" value="Periplasmic binding protein-like II"/>
    <property type="match status" value="2"/>
</dbReference>
<dbReference type="SUPFAM" id="SSF53850">
    <property type="entry name" value="Periplasmic binding protein-like II"/>
    <property type="match status" value="1"/>
</dbReference>
<dbReference type="RefSeq" id="WP_126532534.1">
    <property type="nucleotide sequence ID" value="NZ_JADULK010000002.1"/>
</dbReference>
<reference evidence="7 8" key="1">
    <citation type="submission" date="2018-12" db="EMBL/GenBank/DDBJ databases">
        <authorList>
            <consortium name="Pathogen Informatics"/>
        </authorList>
    </citation>
    <scope>NUCLEOTIDE SEQUENCE [LARGE SCALE GENOMIC DNA]</scope>
    <source>
        <strain evidence="7 8">NCTC10036</strain>
    </source>
</reference>
<evidence type="ECO:0000256" key="2">
    <source>
        <dbReference type="ARBA" id="ARBA00023015"/>
    </source>
</evidence>
<evidence type="ECO:0000256" key="3">
    <source>
        <dbReference type="ARBA" id="ARBA00023125"/>
    </source>
</evidence>
<dbReference type="PROSITE" id="PS50931">
    <property type="entry name" value="HTH_LYSR"/>
    <property type="match status" value="1"/>
</dbReference>
<dbReference type="InterPro" id="IPR036388">
    <property type="entry name" value="WH-like_DNA-bd_sf"/>
</dbReference>
<gene>
    <name evidence="7" type="primary">nodD2_2</name>
    <name evidence="6" type="ORF">I5U13_06080</name>
    <name evidence="7" type="ORF">NCTC10036_03909</name>
</gene>
<sequence>MNFEGFDLNLLAAFNALMTERNVTKAAAMAGVSQPAMSAALARLRRVFDDPLFIRSAEGLLPTAKAQGIAPPVAEALARIRSVMQPAETFDPAAQALSFTLGLTEYPLHIMLPALSKAFAAQAPHGTLHIRAFTDRDETVALLDSGKIDVALSVTPSKTQSRILSVPLLSDEFVTLTGKNGDAAPGEMTLQRFVAMKHILASPEGNRYGLVDEMLRARGLSRQVALTLPGMFAIPALLPGTDYVSTLLRRAATGAACRDALLSYPPPLAMPPIEFHLLWHQRTQEPAAHRWLRTMIAAACREIE</sequence>
<dbReference type="SUPFAM" id="SSF46785">
    <property type="entry name" value="Winged helix' DNA-binding domain"/>
    <property type="match status" value="1"/>
</dbReference>
<proteinExistence type="inferred from homology"/>
<dbReference type="EMBL" id="JADULK010000002">
    <property type="protein sequence ID" value="MBH1929232.1"/>
    <property type="molecule type" value="Genomic_DNA"/>
</dbReference>
<dbReference type="GO" id="GO:0003700">
    <property type="term" value="F:DNA-binding transcription factor activity"/>
    <property type="evidence" value="ECO:0007669"/>
    <property type="project" value="InterPro"/>
</dbReference>
<dbReference type="InterPro" id="IPR050389">
    <property type="entry name" value="LysR-type_TF"/>
</dbReference>
<dbReference type="PANTHER" id="PTHR30118:SF15">
    <property type="entry name" value="TRANSCRIPTIONAL REGULATORY PROTEIN"/>
    <property type="match status" value="1"/>
</dbReference>
<evidence type="ECO:0000313" key="7">
    <source>
        <dbReference type="EMBL" id="VEI70168.1"/>
    </source>
</evidence>
<dbReference type="Pfam" id="PF00126">
    <property type="entry name" value="HTH_1"/>
    <property type="match status" value="1"/>
</dbReference>
<dbReference type="AlphaFoldDB" id="A0A448SR30"/>
<keyword evidence="3" id="KW-0238">DNA-binding</keyword>
<dbReference type="PRINTS" id="PR00039">
    <property type="entry name" value="HTHLYSR"/>
</dbReference>
<dbReference type="InterPro" id="IPR037402">
    <property type="entry name" value="YidZ_PBP2"/>
</dbReference>
<evidence type="ECO:0000313" key="6">
    <source>
        <dbReference type="EMBL" id="MBH1929232.1"/>
    </source>
</evidence>
<evidence type="ECO:0000256" key="1">
    <source>
        <dbReference type="ARBA" id="ARBA00009437"/>
    </source>
</evidence>
<dbReference type="Pfam" id="PF03466">
    <property type="entry name" value="LysR_substrate"/>
    <property type="match status" value="1"/>
</dbReference>
<dbReference type="GO" id="GO:0003677">
    <property type="term" value="F:DNA binding"/>
    <property type="evidence" value="ECO:0007669"/>
    <property type="project" value="UniProtKB-KW"/>
</dbReference>
<protein>
    <submittedName>
        <fullName evidence="6">LysR family transcriptional regulator</fullName>
    </submittedName>
    <submittedName>
        <fullName evidence="7">Nodulation protein D 2</fullName>
    </submittedName>
</protein>
<evidence type="ECO:0000256" key="4">
    <source>
        <dbReference type="ARBA" id="ARBA00023163"/>
    </source>
</evidence>
<dbReference type="EMBL" id="LR134493">
    <property type="protein sequence ID" value="VEI70168.1"/>
    <property type="molecule type" value="Genomic_DNA"/>
</dbReference>
<keyword evidence="9" id="KW-1185">Reference proteome</keyword>
<dbReference type="CDD" id="cd08417">
    <property type="entry name" value="PBP2_Nitroaromatics_like"/>
    <property type="match status" value="1"/>
</dbReference>